<dbReference type="AlphaFoldDB" id="A0A2M3ZQ98"/>
<accession>A0A2M3ZQ98</accession>
<name>A0A2M3ZQ98_9DIPT</name>
<feature type="signal peptide" evidence="1">
    <location>
        <begin position="1"/>
        <end position="25"/>
    </location>
</feature>
<feature type="chain" id="PRO_5014597665" evidence="1">
    <location>
        <begin position="26"/>
        <end position="67"/>
    </location>
</feature>
<sequence length="67" mass="8027">MVMVRWAGRCRCMLLLLLLDSRWCGLDLHNLSTDRRYLVDDRSFASNHVQCHWSIAHLMRRQWLLSA</sequence>
<evidence type="ECO:0000313" key="2">
    <source>
        <dbReference type="EMBL" id="MBW30672.1"/>
    </source>
</evidence>
<organism evidence="2">
    <name type="scientific">Anopheles braziliensis</name>
    <dbReference type="NCBI Taxonomy" id="58242"/>
    <lineage>
        <taxon>Eukaryota</taxon>
        <taxon>Metazoa</taxon>
        <taxon>Ecdysozoa</taxon>
        <taxon>Arthropoda</taxon>
        <taxon>Hexapoda</taxon>
        <taxon>Insecta</taxon>
        <taxon>Pterygota</taxon>
        <taxon>Neoptera</taxon>
        <taxon>Endopterygota</taxon>
        <taxon>Diptera</taxon>
        <taxon>Nematocera</taxon>
        <taxon>Culicoidea</taxon>
        <taxon>Culicidae</taxon>
        <taxon>Anophelinae</taxon>
        <taxon>Anopheles</taxon>
    </lineage>
</organism>
<protein>
    <submittedName>
        <fullName evidence="2">Putative secreted peptide</fullName>
    </submittedName>
</protein>
<dbReference type="EMBL" id="GGFM01009921">
    <property type="protein sequence ID" value="MBW30672.1"/>
    <property type="molecule type" value="Transcribed_RNA"/>
</dbReference>
<reference evidence="2" key="1">
    <citation type="submission" date="2018-01" db="EMBL/GenBank/DDBJ databases">
        <title>An insight into the sialome of Amazonian anophelines.</title>
        <authorList>
            <person name="Ribeiro J.M."/>
            <person name="Scarpassa V."/>
            <person name="Calvo E."/>
        </authorList>
    </citation>
    <scope>NUCLEOTIDE SEQUENCE</scope>
    <source>
        <tissue evidence="2">Salivary glands</tissue>
    </source>
</reference>
<evidence type="ECO:0000256" key="1">
    <source>
        <dbReference type="SAM" id="SignalP"/>
    </source>
</evidence>
<keyword evidence="1" id="KW-0732">Signal</keyword>
<proteinExistence type="predicted"/>